<reference evidence="3" key="1">
    <citation type="journal article" date="2015" name="Proc. Natl. Acad. Sci. U.S.A.">
        <title>Genome sequence of the Asian Tiger mosquito, Aedes albopictus, reveals insights into its biology, genetics, and evolution.</title>
        <authorList>
            <person name="Chen X.G."/>
            <person name="Jiang X."/>
            <person name="Gu J."/>
            <person name="Xu M."/>
            <person name="Wu Y."/>
            <person name="Deng Y."/>
            <person name="Zhang C."/>
            <person name="Bonizzoni M."/>
            <person name="Dermauw W."/>
            <person name="Vontas J."/>
            <person name="Armbruster P."/>
            <person name="Huang X."/>
            <person name="Yang Y."/>
            <person name="Zhang H."/>
            <person name="He W."/>
            <person name="Peng H."/>
            <person name="Liu Y."/>
            <person name="Wu K."/>
            <person name="Chen J."/>
            <person name="Lirakis M."/>
            <person name="Topalis P."/>
            <person name="Van Leeuwen T."/>
            <person name="Hall A.B."/>
            <person name="Jiang X."/>
            <person name="Thorpe C."/>
            <person name="Mueller R.L."/>
            <person name="Sun C."/>
            <person name="Waterhouse R.M."/>
            <person name="Yan G."/>
            <person name="Tu Z.J."/>
            <person name="Fang X."/>
            <person name="James A.A."/>
        </authorList>
    </citation>
    <scope>NUCLEOTIDE SEQUENCE [LARGE SCALE GENOMIC DNA]</scope>
    <source>
        <strain evidence="3">Foshan</strain>
    </source>
</reference>
<dbReference type="Pfam" id="PF07165">
    <property type="entry name" value="DUF1397"/>
    <property type="match status" value="1"/>
</dbReference>
<reference evidence="2" key="2">
    <citation type="submission" date="2025-05" db="UniProtKB">
        <authorList>
            <consortium name="EnsemblMetazoa"/>
        </authorList>
    </citation>
    <scope>IDENTIFICATION</scope>
    <source>
        <strain evidence="2">Foshan</strain>
    </source>
</reference>
<protein>
    <recommendedName>
        <fullName evidence="4">Secreted protein</fullName>
    </recommendedName>
</protein>
<accession>A0ABM1ZN19</accession>
<feature type="signal peptide" evidence="1">
    <location>
        <begin position="1"/>
        <end position="19"/>
    </location>
</feature>
<dbReference type="Proteomes" id="UP000069940">
    <property type="component" value="Unassembled WGS sequence"/>
</dbReference>
<dbReference type="GeneID" id="109410038"/>
<proteinExistence type="predicted"/>
<dbReference type="PANTHER" id="PTHR20997:SF2">
    <property type="entry name" value="EG:BACR42I17.2 PROTEIN-RELATED"/>
    <property type="match status" value="1"/>
</dbReference>
<dbReference type="PANTHER" id="PTHR20997">
    <property type="entry name" value="EG:BACR42I17.2 PROTEIN-RELATED"/>
    <property type="match status" value="1"/>
</dbReference>
<dbReference type="RefSeq" id="XP_019539127.3">
    <property type="nucleotide sequence ID" value="XM_019683582.3"/>
</dbReference>
<evidence type="ECO:0000313" key="2">
    <source>
        <dbReference type="EnsemblMetazoa" id="AALFPA23_020066.P29544"/>
    </source>
</evidence>
<keyword evidence="3" id="KW-1185">Reference proteome</keyword>
<sequence length="264" mass="29890">MRFSSIVLLFFGLIITTHAKSILNIPIGGADESQDESSPMEDIQFFLGQLQPICYNRTGSNDTYKAIASHFYALPICVLMNLDLKDFVEDAERLNSVTRHYFFPKYCPKLRSTLQCVEPLLREMRKCGDEDDVFVLRAVSHALPEIIDLICDKNGDILFVENTDYNTCLNGITDYFTQCNATFSNATYAMDSSNYGPEQCEELVNFRKCLENKMNLCNGPRLMDVFDVLYRAMVSASPCSNFIILPGQKEDNAGEDDGSPIRHF</sequence>
<feature type="chain" id="PRO_5046023488" description="Secreted protein" evidence="1">
    <location>
        <begin position="20"/>
        <end position="264"/>
    </location>
</feature>
<name>A0ABM1ZN19_AEDAL</name>
<evidence type="ECO:0008006" key="4">
    <source>
        <dbReference type="Google" id="ProtNLM"/>
    </source>
</evidence>
<organism evidence="2 3">
    <name type="scientific">Aedes albopictus</name>
    <name type="common">Asian tiger mosquito</name>
    <name type="synonym">Stegomyia albopicta</name>
    <dbReference type="NCBI Taxonomy" id="7160"/>
    <lineage>
        <taxon>Eukaryota</taxon>
        <taxon>Metazoa</taxon>
        <taxon>Ecdysozoa</taxon>
        <taxon>Arthropoda</taxon>
        <taxon>Hexapoda</taxon>
        <taxon>Insecta</taxon>
        <taxon>Pterygota</taxon>
        <taxon>Neoptera</taxon>
        <taxon>Endopterygota</taxon>
        <taxon>Diptera</taxon>
        <taxon>Nematocera</taxon>
        <taxon>Culicoidea</taxon>
        <taxon>Culicidae</taxon>
        <taxon>Culicinae</taxon>
        <taxon>Aedini</taxon>
        <taxon>Aedes</taxon>
        <taxon>Stegomyia</taxon>
    </lineage>
</organism>
<evidence type="ECO:0000256" key="1">
    <source>
        <dbReference type="SAM" id="SignalP"/>
    </source>
</evidence>
<keyword evidence="1" id="KW-0732">Signal</keyword>
<evidence type="ECO:0000313" key="3">
    <source>
        <dbReference type="Proteomes" id="UP000069940"/>
    </source>
</evidence>
<dbReference type="InterPro" id="IPR009832">
    <property type="entry name" value="DUF1397"/>
</dbReference>
<dbReference type="EnsemblMetazoa" id="AALFPA23_020066.R29544">
    <property type="protein sequence ID" value="AALFPA23_020066.P29544"/>
    <property type="gene ID" value="AALFPA23_020066"/>
</dbReference>